<dbReference type="Proteomes" id="UP000079169">
    <property type="component" value="Unplaced"/>
</dbReference>
<evidence type="ECO:0000313" key="5">
    <source>
        <dbReference type="RefSeq" id="XP_008473932.1"/>
    </source>
</evidence>
<dbReference type="AlphaFoldDB" id="A0A1S3D416"/>
<keyword evidence="2" id="KW-0847">Vitamin C</keyword>
<dbReference type="PaxDb" id="121845-A0A1S3D416"/>
<dbReference type="RefSeq" id="XP_008473932.1">
    <property type="nucleotide sequence ID" value="XM_008475710.2"/>
</dbReference>
<dbReference type="GO" id="GO:0004656">
    <property type="term" value="F:procollagen-proline 4-dioxygenase activity"/>
    <property type="evidence" value="ECO:0007669"/>
    <property type="project" value="TreeGrafter"/>
</dbReference>
<dbReference type="GO" id="GO:0031418">
    <property type="term" value="F:L-ascorbic acid binding"/>
    <property type="evidence" value="ECO:0007669"/>
    <property type="project" value="UniProtKB-KW"/>
</dbReference>
<protein>
    <submittedName>
        <fullName evidence="5">Prolyl 4-hydroxylase subunit alpha-2-like</fullName>
    </submittedName>
</protein>
<dbReference type="GO" id="GO:0046872">
    <property type="term" value="F:metal ion binding"/>
    <property type="evidence" value="ECO:0007669"/>
    <property type="project" value="UniProtKB-KW"/>
</dbReference>
<dbReference type="PANTHER" id="PTHR10869">
    <property type="entry name" value="PROLYL 4-HYDROXYLASE ALPHA SUBUNIT"/>
    <property type="match status" value="1"/>
</dbReference>
<accession>A0A1S3D416</accession>
<evidence type="ECO:0000256" key="2">
    <source>
        <dbReference type="ARBA" id="ARBA00022896"/>
    </source>
</evidence>
<proteinExistence type="predicted"/>
<dbReference type="STRING" id="121845.A0A1S3D416"/>
<evidence type="ECO:0000313" key="4">
    <source>
        <dbReference type="Proteomes" id="UP000079169"/>
    </source>
</evidence>
<sequence length="324" mass="37543">MPDIKDVRGLTRLLLVNANIYEKSFDEMLDARSHFVSLEEYLELSYRVKFHELGVTKDDTLVKASEIALYGLNQSDLYQRSNELKLSQARWDLLSTMTDELYETGFWNLGYALCTTILNKFPDDDEFMFKVELFRDRLTSSNFKDKMSSRTALQRAAGSKEDTLDRKEFSKLCRRGELVLPPDSNLKCYYFHKNAHLRHIAGYKVEEISHSPVIRLYHDVILEGEIELIKSLAFPLLEVAKVYDPNDTSVDISEDRISNNAWLLDPDILGYKQPPQQAALYRKLNQRMEDCTTLNKAGTEGLQVNNYGIGGHYLWHYDSLYYGM</sequence>
<dbReference type="InterPro" id="IPR045054">
    <property type="entry name" value="P4HA-like"/>
</dbReference>
<dbReference type="GO" id="GO:0005783">
    <property type="term" value="C:endoplasmic reticulum"/>
    <property type="evidence" value="ECO:0007669"/>
    <property type="project" value="TreeGrafter"/>
</dbReference>
<keyword evidence="1" id="KW-0479">Metal-binding</keyword>
<dbReference type="Gene3D" id="2.60.120.620">
    <property type="entry name" value="q2cbj1_9rhob like domain"/>
    <property type="match status" value="1"/>
</dbReference>
<dbReference type="OMA" id="SKNAWIN"/>
<reference evidence="5" key="1">
    <citation type="submission" date="2025-08" db="UniProtKB">
        <authorList>
            <consortium name="RefSeq"/>
        </authorList>
    </citation>
    <scope>IDENTIFICATION</scope>
</reference>
<organism evidence="4 5">
    <name type="scientific">Diaphorina citri</name>
    <name type="common">Asian citrus psyllid</name>
    <dbReference type="NCBI Taxonomy" id="121845"/>
    <lineage>
        <taxon>Eukaryota</taxon>
        <taxon>Metazoa</taxon>
        <taxon>Ecdysozoa</taxon>
        <taxon>Arthropoda</taxon>
        <taxon>Hexapoda</taxon>
        <taxon>Insecta</taxon>
        <taxon>Pterygota</taxon>
        <taxon>Neoptera</taxon>
        <taxon>Paraneoptera</taxon>
        <taxon>Hemiptera</taxon>
        <taxon>Sternorrhyncha</taxon>
        <taxon>Psylloidea</taxon>
        <taxon>Psyllidae</taxon>
        <taxon>Diaphorininae</taxon>
        <taxon>Diaphorina</taxon>
    </lineage>
</organism>
<keyword evidence="3" id="KW-0408">Iron</keyword>
<evidence type="ECO:0000256" key="1">
    <source>
        <dbReference type="ARBA" id="ARBA00022723"/>
    </source>
</evidence>
<dbReference type="GeneID" id="103511001"/>
<name>A0A1S3D416_DIACI</name>
<evidence type="ECO:0000256" key="3">
    <source>
        <dbReference type="ARBA" id="ARBA00023004"/>
    </source>
</evidence>
<gene>
    <name evidence="5" type="primary">LOC103511001</name>
</gene>
<keyword evidence="4" id="KW-1185">Reference proteome</keyword>
<dbReference type="KEGG" id="dci:103511001"/>
<dbReference type="PANTHER" id="PTHR10869:SF244">
    <property type="entry name" value="PROLYL 4-HYDROXYLASE SUBUNIT ALPHA-2"/>
    <property type="match status" value="1"/>
</dbReference>